<accession>A0A1S3HJ56</accession>
<dbReference type="Proteomes" id="UP000085678">
    <property type="component" value="Unplaced"/>
</dbReference>
<evidence type="ECO:0000256" key="3">
    <source>
        <dbReference type="ARBA" id="ARBA00023014"/>
    </source>
</evidence>
<dbReference type="STRING" id="7574.A0A1S3HJ56"/>
<dbReference type="GO" id="GO:0004601">
    <property type="term" value="F:peroxidase activity"/>
    <property type="evidence" value="ECO:0007669"/>
    <property type="project" value="TreeGrafter"/>
</dbReference>
<dbReference type="RefSeq" id="XP_013386148.1">
    <property type="nucleotide sequence ID" value="XM_013530694.1"/>
</dbReference>
<dbReference type="PANTHER" id="PTHR30109:SF0">
    <property type="entry name" value="HYDROXYLAMINE REDUCTASE"/>
    <property type="match status" value="1"/>
</dbReference>
<name>A0A1S3HJ56_LINAN</name>
<keyword evidence="2" id="KW-0408">Iron</keyword>
<dbReference type="OrthoDB" id="1470350at2759"/>
<protein>
    <submittedName>
        <fullName evidence="5">Uncharacterized protein LOC106155723</fullName>
    </submittedName>
</protein>
<evidence type="ECO:0000313" key="4">
    <source>
        <dbReference type="Proteomes" id="UP000085678"/>
    </source>
</evidence>
<dbReference type="GO" id="GO:0051536">
    <property type="term" value="F:iron-sulfur cluster binding"/>
    <property type="evidence" value="ECO:0007669"/>
    <property type="project" value="UniProtKB-KW"/>
</dbReference>
<gene>
    <name evidence="5" type="primary">LOC106155723</name>
</gene>
<dbReference type="InterPro" id="IPR016100">
    <property type="entry name" value="Prismane_a-bundle"/>
</dbReference>
<dbReference type="Gene3D" id="1.20.1270.20">
    <property type="match status" value="2"/>
</dbReference>
<organism evidence="4 5">
    <name type="scientific">Lingula anatina</name>
    <name type="common">Brachiopod</name>
    <name type="synonym">Lingula unguis</name>
    <dbReference type="NCBI Taxonomy" id="7574"/>
    <lineage>
        <taxon>Eukaryota</taxon>
        <taxon>Metazoa</taxon>
        <taxon>Spiralia</taxon>
        <taxon>Lophotrochozoa</taxon>
        <taxon>Brachiopoda</taxon>
        <taxon>Linguliformea</taxon>
        <taxon>Lingulata</taxon>
        <taxon>Lingulida</taxon>
        <taxon>Linguloidea</taxon>
        <taxon>Lingulidae</taxon>
        <taxon>Lingula</taxon>
    </lineage>
</organism>
<dbReference type="InterPro" id="IPR016099">
    <property type="entry name" value="Prismane-like_a/b-sand"/>
</dbReference>
<dbReference type="InterPro" id="IPR004137">
    <property type="entry name" value="HCP/CODH"/>
</dbReference>
<dbReference type="GO" id="GO:0046872">
    <property type="term" value="F:metal ion binding"/>
    <property type="evidence" value="ECO:0007669"/>
    <property type="project" value="UniProtKB-KW"/>
</dbReference>
<evidence type="ECO:0000256" key="1">
    <source>
        <dbReference type="ARBA" id="ARBA00022723"/>
    </source>
</evidence>
<dbReference type="GO" id="GO:0050418">
    <property type="term" value="F:hydroxylamine reductase activity"/>
    <property type="evidence" value="ECO:0007669"/>
    <property type="project" value="TreeGrafter"/>
</dbReference>
<evidence type="ECO:0000313" key="5">
    <source>
        <dbReference type="RefSeq" id="XP_013386148.1"/>
    </source>
</evidence>
<dbReference type="KEGG" id="lak:106155723"/>
<dbReference type="Pfam" id="PF03063">
    <property type="entry name" value="Prismane"/>
    <property type="match status" value="1"/>
</dbReference>
<reference evidence="5" key="1">
    <citation type="submission" date="2025-08" db="UniProtKB">
        <authorList>
            <consortium name="RefSeq"/>
        </authorList>
    </citation>
    <scope>IDENTIFICATION</scope>
    <source>
        <tissue evidence="5">Gonads</tissue>
    </source>
</reference>
<dbReference type="GO" id="GO:0042542">
    <property type="term" value="P:response to hydrogen peroxide"/>
    <property type="evidence" value="ECO:0007669"/>
    <property type="project" value="TreeGrafter"/>
</dbReference>
<dbReference type="GeneID" id="106155723"/>
<dbReference type="PANTHER" id="PTHR30109">
    <property type="entry name" value="HYDROXYLAMINE REDUCTASE"/>
    <property type="match status" value="1"/>
</dbReference>
<dbReference type="Gene3D" id="3.40.50.2030">
    <property type="match status" value="1"/>
</dbReference>
<proteinExistence type="predicted"/>
<dbReference type="InterPro" id="IPR011254">
    <property type="entry name" value="Prismane-like_sf"/>
</dbReference>
<keyword evidence="1" id="KW-0479">Metal-binding</keyword>
<keyword evidence="3" id="KW-0411">Iron-sulfur</keyword>
<dbReference type="SUPFAM" id="SSF56821">
    <property type="entry name" value="Prismane protein-like"/>
    <property type="match status" value="1"/>
</dbReference>
<sequence length="397" mass="43838">MATSSLRKARQLWSVVQTVTSRSTCISRSGALSQLQRLANIPQQTTGQVRTAAKRAGKTANLEPDEPAMYCNQCEQTKNRTACTAIGVCGKVPKVAHMQDLLIHVMRGVSIYGHRAAQMGVVIDERVYDFVFGTLFSTLTNVNFDPMRFRSYILEAVGVREELKQQYVEACQKKGVSPEEFSSGPAAWFPPDGSTDEDTLDEEGKKFTLTNDVPIYGADIAGVRQMIVFGLKGMSTYARHAHVLGQDMKDIGAFVMEVFDFLENGPVEERNDLAAMLGWALKVGEANVKVMERLDIGHREQFGAPSPAQVSTKPKPGKAILVSGHDMHDLLKILEATEGTGINVYTHGEMLPAHSYPWLRKFKHLAGHFGGAWQLQQFEFPTFPGPVVITTNFEDVT</sequence>
<keyword evidence="4" id="KW-1185">Reference proteome</keyword>
<dbReference type="AlphaFoldDB" id="A0A1S3HJ56"/>
<evidence type="ECO:0000256" key="2">
    <source>
        <dbReference type="ARBA" id="ARBA00023004"/>
    </source>
</evidence>
<dbReference type="InParanoid" id="A0A1S3HJ56"/>